<keyword evidence="3" id="KW-1133">Transmembrane helix</keyword>
<protein>
    <submittedName>
        <fullName evidence="5">Uncharacterized protein</fullName>
    </submittedName>
</protein>
<accession>A0ABQ3NYQ6</accession>
<dbReference type="Gene3D" id="1.10.3470.10">
    <property type="entry name" value="ABC transporter involved in vitamin B12 uptake, BtuC"/>
    <property type="match status" value="1"/>
</dbReference>
<name>A0ABQ3NYQ6_STRVG</name>
<keyword evidence="6" id="KW-1185">Reference proteome</keyword>
<keyword evidence="2" id="KW-0812">Transmembrane</keyword>
<reference evidence="6" key="1">
    <citation type="submission" date="2020-09" db="EMBL/GenBank/DDBJ databases">
        <title>Whole genome shotgun sequence of Streptomyces cinnamonensis NBRC 15873.</title>
        <authorList>
            <person name="Komaki H."/>
            <person name="Tamura T."/>
        </authorList>
    </citation>
    <scope>NUCLEOTIDE SEQUENCE [LARGE SCALE GENOMIC DNA]</scope>
    <source>
        <strain evidence="6">NBRC 15873</strain>
    </source>
</reference>
<evidence type="ECO:0000256" key="4">
    <source>
        <dbReference type="ARBA" id="ARBA00023136"/>
    </source>
</evidence>
<dbReference type="EMBL" id="BNDV01000017">
    <property type="protein sequence ID" value="GHI17906.1"/>
    <property type="molecule type" value="Genomic_DNA"/>
</dbReference>
<dbReference type="Proteomes" id="UP000660554">
    <property type="component" value="Unassembled WGS sequence"/>
</dbReference>
<evidence type="ECO:0000313" key="5">
    <source>
        <dbReference type="EMBL" id="GHI17906.1"/>
    </source>
</evidence>
<dbReference type="InterPro" id="IPR037294">
    <property type="entry name" value="ABC_BtuC-like"/>
</dbReference>
<comment type="subcellular location">
    <subcellularLocation>
        <location evidence="1">Membrane</location>
        <topology evidence="1">Multi-pass membrane protein</topology>
    </subcellularLocation>
</comment>
<gene>
    <name evidence="5" type="ORF">Scinn_73690</name>
</gene>
<proteinExistence type="predicted"/>
<evidence type="ECO:0000256" key="1">
    <source>
        <dbReference type="ARBA" id="ARBA00004141"/>
    </source>
</evidence>
<dbReference type="SUPFAM" id="SSF81345">
    <property type="entry name" value="ABC transporter involved in vitamin B12 uptake, BtuC"/>
    <property type="match status" value="1"/>
</dbReference>
<evidence type="ECO:0000313" key="6">
    <source>
        <dbReference type="Proteomes" id="UP000660554"/>
    </source>
</evidence>
<comment type="caution">
    <text evidence="5">The sequence shown here is derived from an EMBL/GenBank/DDBJ whole genome shotgun (WGS) entry which is preliminary data.</text>
</comment>
<organism evidence="5 6">
    <name type="scientific">Streptomyces virginiae</name>
    <name type="common">Streptomyces cinnamonensis</name>
    <dbReference type="NCBI Taxonomy" id="1961"/>
    <lineage>
        <taxon>Bacteria</taxon>
        <taxon>Bacillati</taxon>
        <taxon>Actinomycetota</taxon>
        <taxon>Actinomycetes</taxon>
        <taxon>Kitasatosporales</taxon>
        <taxon>Streptomycetaceae</taxon>
        <taxon>Streptomyces</taxon>
    </lineage>
</organism>
<keyword evidence="4" id="KW-0472">Membrane</keyword>
<sequence>MLFWTLGGLGGARWDELALPAVALLVGGGALLTLARPLDLLTRRGGGRAHLAWTPDASAPPCSS</sequence>
<evidence type="ECO:0000256" key="2">
    <source>
        <dbReference type="ARBA" id="ARBA00022692"/>
    </source>
</evidence>
<evidence type="ECO:0000256" key="3">
    <source>
        <dbReference type="ARBA" id="ARBA00022989"/>
    </source>
</evidence>